<protein>
    <submittedName>
        <fullName evidence="1">Uncharacterized protein</fullName>
    </submittedName>
</protein>
<reference evidence="1 2" key="1">
    <citation type="submission" date="2024-01" db="EMBL/GenBank/DDBJ databases">
        <title>The complete chloroplast genome sequence of Lithospermum erythrorhizon: insights into the phylogenetic relationship among Boraginaceae species and the maternal lineages of purple gromwells.</title>
        <authorList>
            <person name="Okada T."/>
            <person name="Watanabe K."/>
        </authorList>
    </citation>
    <scope>NUCLEOTIDE SEQUENCE [LARGE SCALE GENOMIC DNA]</scope>
</reference>
<name>A0AAV3PV88_LITER</name>
<keyword evidence="2" id="KW-1185">Reference proteome</keyword>
<comment type="caution">
    <text evidence="1">The sequence shown here is derived from an EMBL/GenBank/DDBJ whole genome shotgun (WGS) entry which is preliminary data.</text>
</comment>
<dbReference type="EMBL" id="BAABME010002683">
    <property type="protein sequence ID" value="GAA0155669.1"/>
    <property type="molecule type" value="Genomic_DNA"/>
</dbReference>
<accession>A0AAV3PV88</accession>
<organism evidence="1 2">
    <name type="scientific">Lithospermum erythrorhizon</name>
    <name type="common">Purple gromwell</name>
    <name type="synonym">Lithospermum officinale var. erythrorhizon</name>
    <dbReference type="NCBI Taxonomy" id="34254"/>
    <lineage>
        <taxon>Eukaryota</taxon>
        <taxon>Viridiplantae</taxon>
        <taxon>Streptophyta</taxon>
        <taxon>Embryophyta</taxon>
        <taxon>Tracheophyta</taxon>
        <taxon>Spermatophyta</taxon>
        <taxon>Magnoliopsida</taxon>
        <taxon>eudicotyledons</taxon>
        <taxon>Gunneridae</taxon>
        <taxon>Pentapetalae</taxon>
        <taxon>asterids</taxon>
        <taxon>lamiids</taxon>
        <taxon>Boraginales</taxon>
        <taxon>Boraginaceae</taxon>
        <taxon>Boraginoideae</taxon>
        <taxon>Lithospermeae</taxon>
        <taxon>Lithospermum</taxon>
    </lineage>
</organism>
<evidence type="ECO:0000313" key="1">
    <source>
        <dbReference type="EMBL" id="GAA0155669.1"/>
    </source>
</evidence>
<dbReference type="AlphaFoldDB" id="A0AAV3PV88"/>
<sequence>MSNVTQRFHQSEPKHDHEVVTQEEVVYVIIPTVTDRFTNIPALQNQYVAEKWKDVDVISLDRDEIFARREAKRTIKPVEASKAKKIVAEPIADNNRTVEEVYVQLSEKEKKEDHSDVIPSVSTYVTNTLSLDEELRI</sequence>
<evidence type="ECO:0000313" key="2">
    <source>
        <dbReference type="Proteomes" id="UP001454036"/>
    </source>
</evidence>
<proteinExistence type="predicted"/>
<dbReference type="Proteomes" id="UP001454036">
    <property type="component" value="Unassembled WGS sequence"/>
</dbReference>
<gene>
    <name evidence="1" type="ORF">LIER_13350</name>
</gene>